<feature type="domain" description="Plastocyanin-like" evidence="6">
    <location>
        <begin position="231"/>
        <end position="377"/>
    </location>
</feature>
<evidence type="ECO:0000256" key="3">
    <source>
        <dbReference type="ARBA" id="ARBA00023008"/>
    </source>
</evidence>
<sequence length="495" mass="55291">MATSSDGVEIGPVPYWSGLINGKGKNFGVKYENSKLSDFKVNYGQTYRFRLIGAQSLYAYRFSIEDHKLTVIATDGEYINPSNVNTDPKQNTEVDYIIIHSGERYDFLLKAKSKSEVGDTKGFMMQAVILNFTEESLEESYTSQGGSAEAILYYGSDESNPPSSSQYKDIAAELLIDYPANDLPTNATDDKSRLFFNFGFEGTQYCKDEKNENDEKKCDRDNTQEVISTDCYCTHVVDAEADRSIELVISAVGPKSMSLNNFRFAHPVHLHGHYFHVVDIQFGTLGQSGELIAGNSDLNCGGDTLCVKPRWEPNKDYSTRTGRTKVPSKAPLKDTLLIPAGGYAVVYFKTDNPGWWFLHCHIEVHQLEGMGVIINEGDDKKIPAPYTMQKCGNFEFTVDEYKKAIKGKLKPPKGGYEIATIVLGCTTEMKGKETSMERLKKEEEQSTKGSKKEGEEEQSTKESKKKEEEEMKPLLETSTINMASPGHLCMPSQSN</sequence>
<dbReference type="InterPro" id="IPR001117">
    <property type="entry name" value="Cu-oxidase_2nd"/>
</dbReference>
<keyword evidence="3" id="KW-0186">Copper</keyword>
<protein>
    <recommendedName>
        <fullName evidence="8">Plastocyanin-like domain-containing protein</fullName>
    </recommendedName>
</protein>
<evidence type="ECO:0000256" key="4">
    <source>
        <dbReference type="SAM" id="MobiDB-lite"/>
    </source>
</evidence>
<evidence type="ECO:0000313" key="7">
    <source>
        <dbReference type="EnsemblMetazoa" id="Aqu2.1.27452_001"/>
    </source>
</evidence>
<dbReference type="AlphaFoldDB" id="A0A1X7UI57"/>
<name>A0A1X7UI57_AMPQE</name>
<dbReference type="PANTHER" id="PTHR11709:SF394">
    <property type="entry name" value="FI03373P-RELATED"/>
    <property type="match status" value="1"/>
</dbReference>
<dbReference type="InterPro" id="IPR002355">
    <property type="entry name" value="Cu_oxidase_Cu_BS"/>
</dbReference>
<dbReference type="InterPro" id="IPR011706">
    <property type="entry name" value="Cu-oxidase_C"/>
</dbReference>
<dbReference type="CDD" id="cd13905">
    <property type="entry name" value="CuRO_3_tcLLC2_insect_like"/>
    <property type="match status" value="1"/>
</dbReference>
<feature type="compositionally biased region" description="Basic and acidic residues" evidence="4">
    <location>
        <begin position="432"/>
        <end position="473"/>
    </location>
</feature>
<dbReference type="InterPro" id="IPR045087">
    <property type="entry name" value="Cu-oxidase_fam"/>
</dbReference>
<dbReference type="EnsemblMetazoa" id="Aqu2.1.27452_001">
    <property type="protein sequence ID" value="Aqu2.1.27452_001"/>
    <property type="gene ID" value="Aqu2.1.27452"/>
</dbReference>
<feature type="domain" description="Plastocyanin-like" evidence="5">
    <location>
        <begin position="17"/>
        <end position="127"/>
    </location>
</feature>
<keyword evidence="1" id="KW-0479">Metal-binding</keyword>
<feature type="region of interest" description="Disordered" evidence="4">
    <location>
        <begin position="432"/>
        <end position="495"/>
    </location>
</feature>
<proteinExistence type="predicted"/>
<dbReference type="PROSITE" id="PS00079">
    <property type="entry name" value="MULTICOPPER_OXIDASE1"/>
    <property type="match status" value="1"/>
</dbReference>
<dbReference type="SUPFAM" id="SSF49503">
    <property type="entry name" value="Cupredoxins"/>
    <property type="match status" value="2"/>
</dbReference>
<dbReference type="InParanoid" id="A0A1X7UI57"/>
<dbReference type="eggNOG" id="KOG1263">
    <property type="taxonomic scope" value="Eukaryota"/>
</dbReference>
<reference evidence="7" key="1">
    <citation type="submission" date="2017-05" db="UniProtKB">
        <authorList>
            <consortium name="EnsemblMetazoa"/>
        </authorList>
    </citation>
    <scope>IDENTIFICATION</scope>
</reference>
<dbReference type="OrthoDB" id="2121828at2759"/>
<dbReference type="GO" id="GO:0005886">
    <property type="term" value="C:plasma membrane"/>
    <property type="evidence" value="ECO:0007669"/>
    <property type="project" value="TreeGrafter"/>
</dbReference>
<dbReference type="PROSITE" id="PS00080">
    <property type="entry name" value="MULTICOPPER_OXIDASE2"/>
    <property type="match status" value="1"/>
</dbReference>
<organism evidence="7">
    <name type="scientific">Amphimedon queenslandica</name>
    <name type="common">Sponge</name>
    <dbReference type="NCBI Taxonomy" id="400682"/>
    <lineage>
        <taxon>Eukaryota</taxon>
        <taxon>Metazoa</taxon>
        <taxon>Porifera</taxon>
        <taxon>Demospongiae</taxon>
        <taxon>Heteroscleromorpha</taxon>
        <taxon>Haplosclerida</taxon>
        <taxon>Niphatidae</taxon>
        <taxon>Amphimedon</taxon>
    </lineage>
</organism>
<dbReference type="CDD" id="cd13884">
    <property type="entry name" value="CuRO_2_tcLCC_insect_like"/>
    <property type="match status" value="1"/>
</dbReference>
<dbReference type="GO" id="GO:0016491">
    <property type="term" value="F:oxidoreductase activity"/>
    <property type="evidence" value="ECO:0007669"/>
    <property type="project" value="UniProtKB-KW"/>
</dbReference>
<dbReference type="Pfam" id="PF00394">
    <property type="entry name" value="Cu-oxidase"/>
    <property type="match status" value="1"/>
</dbReference>
<keyword evidence="2" id="KW-0560">Oxidoreductase</keyword>
<evidence type="ECO:0000259" key="6">
    <source>
        <dbReference type="Pfam" id="PF07731"/>
    </source>
</evidence>
<dbReference type="PANTHER" id="PTHR11709">
    <property type="entry name" value="MULTI-COPPER OXIDASE"/>
    <property type="match status" value="1"/>
</dbReference>
<evidence type="ECO:0008006" key="8">
    <source>
        <dbReference type="Google" id="ProtNLM"/>
    </source>
</evidence>
<dbReference type="Gene3D" id="2.60.40.420">
    <property type="entry name" value="Cupredoxins - blue copper proteins"/>
    <property type="match status" value="2"/>
</dbReference>
<accession>A0A1X7UI57</accession>
<dbReference type="GO" id="GO:0006826">
    <property type="term" value="P:iron ion transport"/>
    <property type="evidence" value="ECO:0007669"/>
    <property type="project" value="TreeGrafter"/>
</dbReference>
<dbReference type="Pfam" id="PF07731">
    <property type="entry name" value="Cu-oxidase_2"/>
    <property type="match status" value="1"/>
</dbReference>
<dbReference type="InterPro" id="IPR033138">
    <property type="entry name" value="Cu_oxidase_CS"/>
</dbReference>
<evidence type="ECO:0000256" key="2">
    <source>
        <dbReference type="ARBA" id="ARBA00023002"/>
    </source>
</evidence>
<dbReference type="GO" id="GO:0005507">
    <property type="term" value="F:copper ion binding"/>
    <property type="evidence" value="ECO:0007669"/>
    <property type="project" value="InterPro"/>
</dbReference>
<evidence type="ECO:0000259" key="5">
    <source>
        <dbReference type="Pfam" id="PF00394"/>
    </source>
</evidence>
<dbReference type="InterPro" id="IPR008972">
    <property type="entry name" value="Cupredoxin"/>
</dbReference>
<evidence type="ECO:0000256" key="1">
    <source>
        <dbReference type="ARBA" id="ARBA00022723"/>
    </source>
</evidence>
<dbReference type="OMA" id="GSTENHI"/>